<dbReference type="GO" id="GO:0005525">
    <property type="term" value="F:GTP binding"/>
    <property type="evidence" value="ECO:0007669"/>
    <property type="project" value="UniProtKB-KW"/>
</dbReference>
<evidence type="ECO:0000313" key="6">
    <source>
        <dbReference type="EMBL" id="RDY26764.1"/>
    </source>
</evidence>
<keyword evidence="3" id="KW-0342">GTP-binding</keyword>
<organism evidence="6 7">
    <name type="scientific">Romboutsia weinsteinii</name>
    <dbReference type="NCBI Taxonomy" id="2020949"/>
    <lineage>
        <taxon>Bacteria</taxon>
        <taxon>Bacillati</taxon>
        <taxon>Bacillota</taxon>
        <taxon>Clostridia</taxon>
        <taxon>Peptostreptococcales</taxon>
        <taxon>Peptostreptococcaceae</taxon>
        <taxon>Romboutsia</taxon>
    </lineage>
</organism>
<comment type="caution">
    <text evidence="6">The sequence shown here is derived from an EMBL/GenBank/DDBJ whole genome shotgun (WGS) entry which is preliminary data.</text>
</comment>
<dbReference type="Proteomes" id="UP000215694">
    <property type="component" value="Unassembled WGS sequence"/>
</dbReference>
<evidence type="ECO:0000259" key="5">
    <source>
        <dbReference type="PROSITE" id="PS51722"/>
    </source>
</evidence>
<dbReference type="RefSeq" id="WP_094369384.1">
    <property type="nucleotide sequence ID" value="NZ_NOJY02000020.1"/>
</dbReference>
<dbReference type="OrthoDB" id="9801472at2"/>
<keyword evidence="7" id="KW-1185">Reference proteome</keyword>
<dbReference type="Gene3D" id="3.30.70.870">
    <property type="entry name" value="Elongation Factor G (Translational Gtpase), domain 3"/>
    <property type="match status" value="1"/>
</dbReference>
<dbReference type="InterPro" id="IPR014721">
    <property type="entry name" value="Ribsml_uS5_D2-typ_fold_subgr"/>
</dbReference>
<dbReference type="InterPro" id="IPR027417">
    <property type="entry name" value="P-loop_NTPase"/>
</dbReference>
<dbReference type="CDD" id="cd04168">
    <property type="entry name" value="TetM_like"/>
    <property type="match status" value="1"/>
</dbReference>
<dbReference type="InterPro" id="IPR005517">
    <property type="entry name" value="Transl_elong_EFG/EF2_IV"/>
</dbReference>
<dbReference type="GO" id="GO:0006412">
    <property type="term" value="P:translation"/>
    <property type="evidence" value="ECO:0007669"/>
    <property type="project" value="UniProtKB-KW"/>
</dbReference>
<reference evidence="6 7" key="1">
    <citation type="journal article" date="2017" name="Genome Announc.">
        <title>Draft Genome Sequence of Romboutsia weinsteinii sp. nov. Strain CCRI-19649(T) Isolated from Surface Water.</title>
        <authorList>
            <person name="Maheux A.F."/>
            <person name="Boudreau D.K."/>
            <person name="Berube E."/>
            <person name="Boissinot M."/>
            <person name="Cantin P."/>
            <person name="Raymond F."/>
            <person name="Corbeil J."/>
            <person name="Omar R.F."/>
            <person name="Bergeron M.G."/>
        </authorList>
    </citation>
    <scope>NUCLEOTIDE SEQUENCE [LARGE SCALE GENOMIC DNA]</scope>
    <source>
        <strain evidence="6 7">CCRI-19649</strain>
    </source>
</reference>
<dbReference type="PANTHER" id="PTHR43261">
    <property type="entry name" value="TRANSLATION ELONGATION FACTOR G-RELATED"/>
    <property type="match status" value="1"/>
</dbReference>
<dbReference type="SUPFAM" id="SSF54211">
    <property type="entry name" value="Ribosomal protein S5 domain 2-like"/>
    <property type="match status" value="1"/>
</dbReference>
<dbReference type="InterPro" id="IPR035647">
    <property type="entry name" value="EFG_III/V"/>
</dbReference>
<sequence length="659" mass="75814">MNKTVGILAHVDAGKTTFCEQVLFHTNTIRKRGRVDHRDTFLDSHILEKNRGITIFSEQGNFVYNDSNYYLIDTPGHIDFSPEMERAIKIMDYAVLIISGVEKVQSHTETVFRLLEKYNVPAFIFVNKMDRDGANKDEVLKEIHRSLSEDVIEITEDFNENSLSENLIEFIADRNNDLLELYLDGNYEEELWIDSMKSMIKKSKIYPCYFGSALQDVGISKFIDILDKMTYTSYKKDGDFVGTVYKIKHDENGKRLTYIKALEGSIKPRDEVKYIKNNEKIYNKISNIRLYNGSKFTMQNYVQAGQLFTVLGITDAIPGDYITIGDTENTLDKLTSSNKVELIPNMKSKLLFDSSLNINDVFRYFKILESEEPALNIDYEDTLKEIHIHVMGKIQLEILKEIMKERFGIYVDFGPCEILYKETICENTVGYGHFEPLGHYAEVHLKIEPAPRSSGITFKSIAHVDNLQLGHQNLVKTHIFEKVHRGILGGFELTDLNITLLNGRAHNKHTSGGDFREATLRALRQGIEQVENIILEPYYKFRIEVNTEYLGRVLSDIQKYFGEFEPPELYNDKSTINGRGPVATFMDYSMELTSFTKGRGSVSFIFDGYDKCHNHEEIIKRKAYNKNLDNQYTSNSIFCSKGQAYTVISQDAKAFMHCL</sequence>
<accession>A0A371J248</accession>
<dbReference type="Gene3D" id="2.40.30.10">
    <property type="entry name" value="Translation factors"/>
    <property type="match status" value="1"/>
</dbReference>
<dbReference type="GO" id="GO:0003924">
    <property type="term" value="F:GTPase activity"/>
    <property type="evidence" value="ECO:0007669"/>
    <property type="project" value="InterPro"/>
</dbReference>
<gene>
    <name evidence="6" type="ORF">CHL78_011885</name>
</gene>
<evidence type="ECO:0000256" key="3">
    <source>
        <dbReference type="ARBA" id="ARBA00023134"/>
    </source>
</evidence>
<evidence type="ECO:0000256" key="1">
    <source>
        <dbReference type="ARBA" id="ARBA00022741"/>
    </source>
</evidence>
<dbReference type="GO" id="GO:0046677">
    <property type="term" value="P:response to antibiotic"/>
    <property type="evidence" value="ECO:0007669"/>
    <property type="project" value="UniProtKB-KW"/>
</dbReference>
<evidence type="ECO:0000256" key="2">
    <source>
        <dbReference type="ARBA" id="ARBA00022917"/>
    </source>
</evidence>
<protein>
    <submittedName>
        <fullName evidence="6">GTP-binding protein</fullName>
    </submittedName>
</protein>
<dbReference type="Gene3D" id="3.40.50.300">
    <property type="entry name" value="P-loop containing nucleotide triphosphate hydrolases"/>
    <property type="match status" value="1"/>
</dbReference>
<dbReference type="PANTHER" id="PTHR43261:SF1">
    <property type="entry name" value="RIBOSOME-RELEASING FACTOR 2, MITOCHONDRIAL"/>
    <property type="match status" value="1"/>
</dbReference>
<dbReference type="Gene3D" id="3.30.70.240">
    <property type="match status" value="1"/>
</dbReference>
<dbReference type="InterPro" id="IPR005225">
    <property type="entry name" value="Small_GTP-bd"/>
</dbReference>
<dbReference type="SUPFAM" id="SSF50447">
    <property type="entry name" value="Translation proteins"/>
    <property type="match status" value="1"/>
</dbReference>
<dbReference type="Pfam" id="PF03764">
    <property type="entry name" value="EFG_IV"/>
    <property type="match status" value="1"/>
</dbReference>
<dbReference type="CDD" id="cd03711">
    <property type="entry name" value="Tet_C"/>
    <property type="match status" value="1"/>
</dbReference>
<dbReference type="GO" id="GO:0032790">
    <property type="term" value="P:ribosome disassembly"/>
    <property type="evidence" value="ECO:0007669"/>
    <property type="project" value="TreeGrafter"/>
</dbReference>
<dbReference type="PROSITE" id="PS51722">
    <property type="entry name" value="G_TR_2"/>
    <property type="match status" value="1"/>
</dbReference>
<dbReference type="InterPro" id="IPR009000">
    <property type="entry name" value="Transl_B-barrel_sf"/>
</dbReference>
<dbReference type="SUPFAM" id="SSF52540">
    <property type="entry name" value="P-loop containing nucleoside triphosphate hydrolases"/>
    <property type="match status" value="1"/>
</dbReference>
<evidence type="ECO:0000256" key="4">
    <source>
        <dbReference type="ARBA" id="ARBA00023251"/>
    </source>
</evidence>
<feature type="domain" description="Tr-type G" evidence="5">
    <location>
        <begin position="1"/>
        <end position="234"/>
    </location>
</feature>
<dbReference type="PRINTS" id="PR00315">
    <property type="entry name" value="ELONGATNFCT"/>
</dbReference>
<dbReference type="NCBIfam" id="TIGR00231">
    <property type="entry name" value="small_GTP"/>
    <property type="match status" value="1"/>
</dbReference>
<dbReference type="SMART" id="SM00889">
    <property type="entry name" value="EFG_IV"/>
    <property type="match status" value="1"/>
</dbReference>
<dbReference type="Gene3D" id="3.30.230.10">
    <property type="match status" value="1"/>
</dbReference>
<dbReference type="PRINTS" id="PR01037">
    <property type="entry name" value="TCRTETOQM"/>
</dbReference>
<dbReference type="SMART" id="SM00838">
    <property type="entry name" value="EFG_C"/>
    <property type="match status" value="1"/>
</dbReference>
<dbReference type="Pfam" id="PF00679">
    <property type="entry name" value="EFG_C"/>
    <property type="match status" value="1"/>
</dbReference>
<name>A0A371J248_9FIRM</name>
<dbReference type="EMBL" id="NOJY02000020">
    <property type="protein sequence ID" value="RDY26764.1"/>
    <property type="molecule type" value="Genomic_DNA"/>
</dbReference>
<dbReference type="Pfam" id="PF00009">
    <property type="entry name" value="GTP_EFTU"/>
    <property type="match status" value="1"/>
</dbReference>
<dbReference type="AlphaFoldDB" id="A0A371J248"/>
<proteinExistence type="predicted"/>
<evidence type="ECO:0000313" key="7">
    <source>
        <dbReference type="Proteomes" id="UP000215694"/>
    </source>
</evidence>
<keyword evidence="4" id="KW-0046">Antibiotic resistance</keyword>
<keyword evidence="2" id="KW-0648">Protein biosynthesis</keyword>
<dbReference type="SUPFAM" id="SSF54980">
    <property type="entry name" value="EF-G C-terminal domain-like"/>
    <property type="match status" value="2"/>
</dbReference>
<dbReference type="InterPro" id="IPR000640">
    <property type="entry name" value="EFG_V-like"/>
</dbReference>
<dbReference type="InterPro" id="IPR020568">
    <property type="entry name" value="Ribosomal_Su5_D2-typ_SF"/>
</dbReference>
<dbReference type="InterPro" id="IPR000795">
    <property type="entry name" value="T_Tr_GTP-bd_dom"/>
</dbReference>
<keyword evidence="1" id="KW-0547">Nucleotide-binding</keyword>
<dbReference type="InterPro" id="IPR035650">
    <property type="entry name" value="Tet_C"/>
</dbReference>